<dbReference type="EMBL" id="JBHUEY010000001">
    <property type="protein sequence ID" value="MFD1783748.1"/>
    <property type="molecule type" value="Genomic_DNA"/>
</dbReference>
<dbReference type="SUPFAM" id="SSF53335">
    <property type="entry name" value="S-adenosyl-L-methionine-dependent methyltransferases"/>
    <property type="match status" value="1"/>
</dbReference>
<evidence type="ECO:0000313" key="2">
    <source>
        <dbReference type="Proteomes" id="UP001597237"/>
    </source>
</evidence>
<dbReference type="CDD" id="cd02440">
    <property type="entry name" value="AdoMet_MTases"/>
    <property type="match status" value="1"/>
</dbReference>
<proteinExistence type="predicted"/>
<evidence type="ECO:0000313" key="1">
    <source>
        <dbReference type="EMBL" id="MFD1783748.1"/>
    </source>
</evidence>
<comment type="caution">
    <text evidence="1">The sequence shown here is derived from an EMBL/GenBank/DDBJ whole genome shotgun (WGS) entry which is preliminary data.</text>
</comment>
<accession>A0ABW4N1M7</accession>
<keyword evidence="2" id="KW-1185">Reference proteome</keyword>
<dbReference type="Gene3D" id="3.40.50.150">
    <property type="entry name" value="Vaccinia Virus protein VP39"/>
    <property type="match status" value="1"/>
</dbReference>
<gene>
    <name evidence="1" type="ORF">ACFSC0_10115</name>
</gene>
<dbReference type="Pfam" id="PF06080">
    <property type="entry name" value="DUF938"/>
    <property type="match status" value="1"/>
</dbReference>
<reference evidence="2" key="1">
    <citation type="journal article" date="2019" name="Int. J. Syst. Evol. Microbiol.">
        <title>The Global Catalogue of Microorganisms (GCM) 10K type strain sequencing project: providing services to taxonomists for standard genome sequencing and annotation.</title>
        <authorList>
            <consortium name="The Broad Institute Genomics Platform"/>
            <consortium name="The Broad Institute Genome Sequencing Center for Infectious Disease"/>
            <person name="Wu L."/>
            <person name="Ma J."/>
        </authorList>
    </citation>
    <scope>NUCLEOTIDE SEQUENCE [LARGE SCALE GENOMIC DNA]</scope>
    <source>
        <strain evidence="2">DFY28</strain>
    </source>
</reference>
<organism evidence="1 2">
    <name type="scientific">Phenylobacterium terrae</name>
    <dbReference type="NCBI Taxonomy" id="2665495"/>
    <lineage>
        <taxon>Bacteria</taxon>
        <taxon>Pseudomonadati</taxon>
        <taxon>Pseudomonadota</taxon>
        <taxon>Alphaproteobacteria</taxon>
        <taxon>Caulobacterales</taxon>
        <taxon>Caulobacteraceae</taxon>
        <taxon>Phenylobacterium</taxon>
    </lineage>
</organism>
<dbReference type="PANTHER" id="PTHR20974">
    <property type="entry name" value="UPF0585 PROTEIN CG18661"/>
    <property type="match status" value="1"/>
</dbReference>
<protein>
    <submittedName>
        <fullName evidence="1">DUF938 domain-containing protein</fullName>
    </submittedName>
</protein>
<dbReference type="PANTHER" id="PTHR20974:SF0">
    <property type="entry name" value="UPF0585 PROTEIN CG18661"/>
    <property type="match status" value="1"/>
</dbReference>
<dbReference type="RefSeq" id="WP_377283061.1">
    <property type="nucleotide sequence ID" value="NZ_JBHRSI010000008.1"/>
</dbReference>
<dbReference type="Proteomes" id="UP001597237">
    <property type="component" value="Unassembled WGS sequence"/>
</dbReference>
<name>A0ABW4N1M7_9CAUL</name>
<dbReference type="InterPro" id="IPR029063">
    <property type="entry name" value="SAM-dependent_MTases_sf"/>
</dbReference>
<dbReference type="InterPro" id="IPR010342">
    <property type="entry name" value="DUF938"/>
</dbReference>
<sequence length="205" mass="22022">MSDTPPGALSSPATARNRDPILAVLRARLSERARVLEVASGAGEHAVWMARGMPGVTWRPSDPSPEALASIAAWRAAAALPNLLPPIRLDATDPSTWPAEGFDALVCINMIHISPWSAAEGLMTLAERALPDGGLLYLYGPYLEAQVPTAPSNLAFNEDLKRRNPEWGLRRLEEVAALAARSGLKLAGRIEMPANNLSLWFEKAG</sequence>